<dbReference type="Pfam" id="PF00583">
    <property type="entry name" value="Acetyltransf_1"/>
    <property type="match status" value="1"/>
</dbReference>
<evidence type="ECO:0000313" key="3">
    <source>
        <dbReference type="EMBL" id="SFO17734.1"/>
    </source>
</evidence>
<sequence length="165" mass="19471">METEAKIFIRNQLNPGDLGQIAALHGRIYAEEHNFGLGFEAYVMDSLLEFYRQYDANRDKVWVVESEGKMVGFLLLMHRQDEQAQLRYFILEKPYRGMGLGKKLMEEWMEFYNEKGYKGAYLYTTSGLDPAISLYERYGFKKVSQMKSRNFGVHLLEMLYRLYPS</sequence>
<dbReference type="RefSeq" id="WP_091652531.1">
    <property type="nucleotide sequence ID" value="NZ_FOVW01000004.1"/>
</dbReference>
<evidence type="ECO:0000259" key="2">
    <source>
        <dbReference type="PROSITE" id="PS51186"/>
    </source>
</evidence>
<keyword evidence="4" id="KW-1185">Reference proteome</keyword>
<protein>
    <submittedName>
        <fullName evidence="3">Acetyltransferase (GNAT) domain-containing protein</fullName>
    </submittedName>
</protein>
<evidence type="ECO:0000256" key="1">
    <source>
        <dbReference type="ARBA" id="ARBA00022679"/>
    </source>
</evidence>
<proteinExistence type="predicted"/>
<dbReference type="InterPro" id="IPR000182">
    <property type="entry name" value="GNAT_dom"/>
</dbReference>
<feature type="domain" description="N-acetyltransferase" evidence="2">
    <location>
        <begin position="7"/>
        <end position="163"/>
    </location>
</feature>
<accession>A0A1I5F1V5</accession>
<name>A0A1I5F1V5_9BACT</name>
<keyword evidence="1 3" id="KW-0808">Transferase</keyword>
<dbReference type="STRING" id="226506.SAMN04488519_104177"/>
<evidence type="ECO:0000313" key="4">
    <source>
        <dbReference type="Proteomes" id="UP000199564"/>
    </source>
</evidence>
<gene>
    <name evidence="3" type="ORF">SAMN04488519_104177</name>
</gene>
<dbReference type="PANTHER" id="PTHR13947:SF37">
    <property type="entry name" value="LD18367P"/>
    <property type="match status" value="1"/>
</dbReference>
<reference evidence="4" key="1">
    <citation type="submission" date="2016-10" db="EMBL/GenBank/DDBJ databases">
        <authorList>
            <person name="Varghese N."/>
            <person name="Submissions S."/>
        </authorList>
    </citation>
    <scope>NUCLEOTIDE SEQUENCE [LARGE SCALE GENOMIC DNA]</scope>
    <source>
        <strain evidence="4">DSM 15282</strain>
    </source>
</reference>
<dbReference type="AlphaFoldDB" id="A0A1I5F1V5"/>
<dbReference type="PROSITE" id="PS51186">
    <property type="entry name" value="GNAT"/>
    <property type="match status" value="1"/>
</dbReference>
<dbReference type="SUPFAM" id="SSF55729">
    <property type="entry name" value="Acyl-CoA N-acyltransferases (Nat)"/>
    <property type="match status" value="1"/>
</dbReference>
<dbReference type="CDD" id="cd04301">
    <property type="entry name" value="NAT_SF"/>
    <property type="match status" value="1"/>
</dbReference>
<dbReference type="InterPro" id="IPR016181">
    <property type="entry name" value="Acyl_CoA_acyltransferase"/>
</dbReference>
<dbReference type="EMBL" id="FOVW01000004">
    <property type="protein sequence ID" value="SFO17734.1"/>
    <property type="molecule type" value="Genomic_DNA"/>
</dbReference>
<organism evidence="3 4">
    <name type="scientific">Algoriphagus ornithinivorans</name>
    <dbReference type="NCBI Taxonomy" id="226506"/>
    <lineage>
        <taxon>Bacteria</taxon>
        <taxon>Pseudomonadati</taxon>
        <taxon>Bacteroidota</taxon>
        <taxon>Cytophagia</taxon>
        <taxon>Cytophagales</taxon>
        <taxon>Cyclobacteriaceae</taxon>
        <taxon>Algoriphagus</taxon>
    </lineage>
</organism>
<dbReference type="PANTHER" id="PTHR13947">
    <property type="entry name" value="GNAT FAMILY N-ACETYLTRANSFERASE"/>
    <property type="match status" value="1"/>
</dbReference>
<dbReference type="Proteomes" id="UP000199564">
    <property type="component" value="Unassembled WGS sequence"/>
</dbReference>
<dbReference type="GO" id="GO:0008080">
    <property type="term" value="F:N-acetyltransferase activity"/>
    <property type="evidence" value="ECO:0007669"/>
    <property type="project" value="InterPro"/>
</dbReference>
<dbReference type="Gene3D" id="3.40.630.30">
    <property type="match status" value="1"/>
</dbReference>
<dbReference type="InterPro" id="IPR050769">
    <property type="entry name" value="NAT_camello-type"/>
</dbReference>